<feature type="region of interest" description="Disordered" evidence="4">
    <location>
        <begin position="183"/>
        <end position="228"/>
    </location>
</feature>
<dbReference type="PANTHER" id="PTHR48047:SF131">
    <property type="entry name" value="GLYCOSYLTRANSFERASE"/>
    <property type="match status" value="1"/>
</dbReference>
<name>A0A8T0D0J7_CORYI</name>
<comment type="caution">
    <text evidence="5">The sequence shown here is derived from an EMBL/GenBank/DDBJ whole genome shotgun (WGS) entry which is preliminary data.</text>
</comment>
<dbReference type="CDD" id="cd03784">
    <property type="entry name" value="GT1_Gtf-like"/>
    <property type="match status" value="1"/>
</dbReference>
<evidence type="ECO:0000256" key="4">
    <source>
        <dbReference type="SAM" id="MobiDB-lite"/>
    </source>
</evidence>
<evidence type="ECO:0000256" key="3">
    <source>
        <dbReference type="ARBA" id="ARBA00022679"/>
    </source>
</evidence>
<proteinExistence type="inferred from homology"/>
<feature type="compositionally biased region" description="Low complexity" evidence="4">
    <location>
        <begin position="183"/>
        <end position="195"/>
    </location>
</feature>
<dbReference type="OrthoDB" id="5835829at2759"/>
<dbReference type="FunFam" id="3.40.50.2000:FF:000060">
    <property type="entry name" value="Glycosyltransferase"/>
    <property type="match status" value="1"/>
</dbReference>
<keyword evidence="6" id="KW-1185">Reference proteome</keyword>
<evidence type="ECO:0000313" key="5">
    <source>
        <dbReference type="EMBL" id="KAF7852009.1"/>
    </source>
</evidence>
<dbReference type="Gene3D" id="3.40.50.2000">
    <property type="entry name" value="Glycogen Phosphorylase B"/>
    <property type="match status" value="3"/>
</dbReference>
<organism evidence="5 6">
    <name type="scientific">Corymbia citriodora subsp. variegata</name>
    <dbReference type="NCBI Taxonomy" id="360336"/>
    <lineage>
        <taxon>Eukaryota</taxon>
        <taxon>Viridiplantae</taxon>
        <taxon>Streptophyta</taxon>
        <taxon>Embryophyta</taxon>
        <taxon>Tracheophyta</taxon>
        <taxon>Spermatophyta</taxon>
        <taxon>Magnoliopsida</taxon>
        <taxon>eudicotyledons</taxon>
        <taxon>Gunneridae</taxon>
        <taxon>Pentapetalae</taxon>
        <taxon>rosids</taxon>
        <taxon>malvids</taxon>
        <taxon>Myrtales</taxon>
        <taxon>Myrtaceae</taxon>
        <taxon>Myrtoideae</taxon>
        <taxon>Eucalypteae</taxon>
        <taxon>Corymbia</taxon>
    </lineage>
</organism>
<protein>
    <recommendedName>
        <fullName evidence="7">Glycosyltransferase</fullName>
    </recommendedName>
</protein>
<comment type="similarity">
    <text evidence="1">Belongs to the UDP-glycosyltransferase family.</text>
</comment>
<accession>A0A8T0D0J7</accession>
<dbReference type="Gramene" id="rna-gnl|WGS:JABURB|Cocit.L1103.1">
    <property type="protein sequence ID" value="cds-KAF7852009.1"/>
    <property type="gene ID" value="gene-BT93_L1103"/>
</dbReference>
<dbReference type="EMBL" id="MU089521">
    <property type="protein sequence ID" value="KAF7852009.1"/>
    <property type="molecule type" value="Genomic_DNA"/>
</dbReference>
<sequence>MAGGEIWVLPAFGQGHLFPSIELCKLIASRGYKATLVVFSTLSSSVPSSFRDGPLTDVLVVPAAPPRPGGDGFHQHMEEARAHLADFLENPLSARSRPICAVLDVLVIFGWAAEVFGKLEIPTVGFFTSGGCSAAMELAAWKASPLDIKPGETRLLPGLPEEMGLAVSDLKRRSHVARLWRWGQQQGSGASSDSGSGSGSGSGSHQPSGPGRPPRTGPPGPGERPYWADTTEGSIALVINTCHDLEGPFLDYLANQFGKPVWGVGPLLPDQYWTSSGSLVRDHEIRPNKQSNVTEEDIIQWLDSKPRGSVIYVSFGSSVGLTTEEYDKLAKALEESTWPFIWAIQPGSGGSEEGYYPHGLEAGVRERGLIITGWAPQLLILSHPSTGGFLSHCGWNSTVEALGRGIPFLAWPIRGDQFYNAKLVVHHLKIGFMISDEDPVMVKEEELVKGIDKLMRDEEVKERAAKVSDMFQGGFPASALADLDAFINFINPKKSS</sequence>
<dbReference type="SUPFAM" id="SSF53756">
    <property type="entry name" value="UDP-Glycosyltransferase/glycogen phosphorylase"/>
    <property type="match status" value="1"/>
</dbReference>
<feature type="compositionally biased region" description="Pro residues" evidence="4">
    <location>
        <begin position="210"/>
        <end position="222"/>
    </location>
</feature>
<dbReference type="AlphaFoldDB" id="A0A8T0D0J7"/>
<evidence type="ECO:0000256" key="2">
    <source>
        <dbReference type="ARBA" id="ARBA00022676"/>
    </source>
</evidence>
<keyword evidence="3" id="KW-0808">Transferase</keyword>
<dbReference type="Proteomes" id="UP000806378">
    <property type="component" value="Unassembled WGS sequence"/>
</dbReference>
<dbReference type="Pfam" id="PF00201">
    <property type="entry name" value="UDPGT"/>
    <property type="match status" value="1"/>
</dbReference>
<dbReference type="InterPro" id="IPR002213">
    <property type="entry name" value="UDP_glucos_trans"/>
</dbReference>
<dbReference type="PANTHER" id="PTHR48047">
    <property type="entry name" value="GLYCOSYLTRANSFERASE"/>
    <property type="match status" value="1"/>
</dbReference>
<dbReference type="GO" id="GO:0035251">
    <property type="term" value="F:UDP-glucosyltransferase activity"/>
    <property type="evidence" value="ECO:0007669"/>
    <property type="project" value="TreeGrafter"/>
</dbReference>
<evidence type="ECO:0000313" key="6">
    <source>
        <dbReference type="Proteomes" id="UP000806378"/>
    </source>
</evidence>
<evidence type="ECO:0008006" key="7">
    <source>
        <dbReference type="Google" id="ProtNLM"/>
    </source>
</evidence>
<reference evidence="5" key="1">
    <citation type="submission" date="2020-05" db="EMBL/GenBank/DDBJ databases">
        <title>WGS assembly of Corymbia citriodora subspecies variegata.</title>
        <authorList>
            <person name="Barry K."/>
            <person name="Hundley H."/>
            <person name="Shu S."/>
            <person name="Jenkins J."/>
            <person name="Grimwood J."/>
            <person name="Baten A."/>
        </authorList>
    </citation>
    <scope>NUCLEOTIDE SEQUENCE</scope>
    <source>
        <strain evidence="5">CV2-018</strain>
    </source>
</reference>
<evidence type="ECO:0000256" key="1">
    <source>
        <dbReference type="ARBA" id="ARBA00009995"/>
    </source>
</evidence>
<keyword evidence="2" id="KW-0328">Glycosyltransferase</keyword>
<gene>
    <name evidence="5" type="ORF">BT93_L1103</name>
</gene>